<reference evidence="1" key="2">
    <citation type="submission" date="2017-11" db="EMBL/GenBank/DDBJ databases">
        <title>Coralsnake Venomics: Analyses of Venom Gland Transcriptomes and Proteomes of Six Brazilian Taxa.</title>
        <authorList>
            <person name="Aird S.D."/>
            <person name="Jorge da Silva N."/>
            <person name="Qiu L."/>
            <person name="Villar-Briones A."/>
            <person name="Aparecida-Saddi V."/>
            <person name="Campos-Telles M.P."/>
            <person name="Grau M."/>
            <person name="Mikheyev A.S."/>
        </authorList>
    </citation>
    <scope>NUCLEOTIDE SEQUENCE</scope>
    <source>
        <tissue evidence="1">Venom_gland</tissue>
    </source>
</reference>
<organism evidence="1">
    <name type="scientific">Micrurus paraensis</name>
    <dbReference type="NCBI Taxonomy" id="1970185"/>
    <lineage>
        <taxon>Eukaryota</taxon>
        <taxon>Metazoa</taxon>
        <taxon>Chordata</taxon>
        <taxon>Craniata</taxon>
        <taxon>Vertebrata</taxon>
        <taxon>Euteleostomi</taxon>
        <taxon>Lepidosauria</taxon>
        <taxon>Squamata</taxon>
        <taxon>Bifurcata</taxon>
        <taxon>Unidentata</taxon>
        <taxon>Episquamata</taxon>
        <taxon>Toxicofera</taxon>
        <taxon>Serpentes</taxon>
        <taxon>Colubroidea</taxon>
        <taxon>Elapidae</taxon>
        <taxon>Elapinae</taxon>
        <taxon>Micrurus</taxon>
    </lineage>
</organism>
<proteinExistence type="predicted"/>
<reference evidence="1" key="1">
    <citation type="submission" date="2017-07" db="EMBL/GenBank/DDBJ databases">
        <authorList>
            <person name="Mikheyev A."/>
            <person name="Grau M."/>
        </authorList>
    </citation>
    <scope>NUCLEOTIDE SEQUENCE</scope>
    <source>
        <tissue evidence="1">Venom_gland</tissue>
    </source>
</reference>
<protein>
    <submittedName>
        <fullName evidence="1">Uncharacterized protein</fullName>
    </submittedName>
</protein>
<dbReference type="AlphaFoldDB" id="A0A2D4KPR8"/>
<name>A0A2D4KPR8_9SAUR</name>
<sequence length="109" mass="11656">MFPQGPPLRRVCVSPGVASGAAEASGVHKMQQKASCWLCTPSPPPPMPSLRGSFPHLNLVPKETFRPIGPRVAPEPRVRASCVSGTESHQEMVGVVLAIEDRQETYPGS</sequence>
<accession>A0A2D4KPR8</accession>
<dbReference type="EMBL" id="IACL01083898">
    <property type="protein sequence ID" value="LAB10639.1"/>
    <property type="molecule type" value="Transcribed_RNA"/>
</dbReference>
<evidence type="ECO:0000313" key="1">
    <source>
        <dbReference type="EMBL" id="LAB10639.1"/>
    </source>
</evidence>